<dbReference type="Proteomes" id="UP001054945">
    <property type="component" value="Unassembled WGS sequence"/>
</dbReference>
<keyword evidence="2" id="KW-1185">Reference proteome</keyword>
<accession>A0AAV4R212</accession>
<comment type="caution">
    <text evidence="1">The sequence shown here is derived from an EMBL/GenBank/DDBJ whole genome shotgun (WGS) entry which is preliminary data.</text>
</comment>
<name>A0AAV4R212_CAEEX</name>
<dbReference type="EMBL" id="BPLR01007080">
    <property type="protein sequence ID" value="GIY14402.1"/>
    <property type="molecule type" value="Genomic_DNA"/>
</dbReference>
<evidence type="ECO:0000313" key="1">
    <source>
        <dbReference type="EMBL" id="GIY14402.1"/>
    </source>
</evidence>
<gene>
    <name evidence="1" type="ORF">CEXT_267291</name>
</gene>
<dbReference type="AlphaFoldDB" id="A0AAV4R212"/>
<sequence>MAASAWTLPRDSSVQPSSVSVLMVSIYSFPGESFPPPIARVHKELSGLQPGNGLDSTGHGFGHTSTDLIQSIGFLYCVVIVLKDVTSRIMRNS</sequence>
<evidence type="ECO:0000313" key="2">
    <source>
        <dbReference type="Proteomes" id="UP001054945"/>
    </source>
</evidence>
<protein>
    <submittedName>
        <fullName evidence="1">Uncharacterized protein</fullName>
    </submittedName>
</protein>
<proteinExistence type="predicted"/>
<reference evidence="1 2" key="1">
    <citation type="submission" date="2021-06" db="EMBL/GenBank/DDBJ databases">
        <title>Caerostris extrusa draft genome.</title>
        <authorList>
            <person name="Kono N."/>
            <person name="Arakawa K."/>
        </authorList>
    </citation>
    <scope>NUCLEOTIDE SEQUENCE [LARGE SCALE GENOMIC DNA]</scope>
</reference>
<organism evidence="1 2">
    <name type="scientific">Caerostris extrusa</name>
    <name type="common">Bark spider</name>
    <name type="synonym">Caerostris bankana</name>
    <dbReference type="NCBI Taxonomy" id="172846"/>
    <lineage>
        <taxon>Eukaryota</taxon>
        <taxon>Metazoa</taxon>
        <taxon>Ecdysozoa</taxon>
        <taxon>Arthropoda</taxon>
        <taxon>Chelicerata</taxon>
        <taxon>Arachnida</taxon>
        <taxon>Araneae</taxon>
        <taxon>Araneomorphae</taxon>
        <taxon>Entelegynae</taxon>
        <taxon>Araneoidea</taxon>
        <taxon>Araneidae</taxon>
        <taxon>Caerostris</taxon>
    </lineage>
</organism>